<dbReference type="Pfam" id="PF06271">
    <property type="entry name" value="RDD"/>
    <property type="match status" value="1"/>
</dbReference>
<proteinExistence type="predicted"/>
<dbReference type="SMART" id="SM00271">
    <property type="entry name" value="DnaJ"/>
    <property type="match status" value="1"/>
</dbReference>
<comment type="subcellular location">
    <subcellularLocation>
        <location evidence="1">Membrane</location>
        <topology evidence="1">Multi-pass membrane protein</topology>
    </subcellularLocation>
</comment>
<dbReference type="GO" id="GO:0042026">
    <property type="term" value="P:protein refolding"/>
    <property type="evidence" value="ECO:0007669"/>
    <property type="project" value="TreeGrafter"/>
</dbReference>
<dbReference type="InterPro" id="IPR036869">
    <property type="entry name" value="J_dom_sf"/>
</dbReference>
<evidence type="ECO:0000256" key="1">
    <source>
        <dbReference type="ARBA" id="ARBA00004141"/>
    </source>
</evidence>
<dbReference type="Gene3D" id="1.10.287.110">
    <property type="entry name" value="DnaJ domain"/>
    <property type="match status" value="1"/>
</dbReference>
<feature type="transmembrane region" description="Helical" evidence="6">
    <location>
        <begin position="140"/>
        <end position="161"/>
    </location>
</feature>
<dbReference type="PRINTS" id="PR00625">
    <property type="entry name" value="JDOMAIN"/>
</dbReference>
<dbReference type="PANTHER" id="PTHR43096:SF52">
    <property type="entry name" value="DNAJ HOMOLOG 1, MITOCHONDRIAL-RELATED"/>
    <property type="match status" value="1"/>
</dbReference>
<dbReference type="PROSITE" id="PS50076">
    <property type="entry name" value="DNAJ_2"/>
    <property type="match status" value="1"/>
</dbReference>
<organism evidence="8 9">
    <name type="scientific">Paraburkholderia saeva</name>
    <dbReference type="NCBI Taxonomy" id="2777537"/>
    <lineage>
        <taxon>Bacteria</taxon>
        <taxon>Pseudomonadati</taxon>
        <taxon>Pseudomonadota</taxon>
        <taxon>Betaproteobacteria</taxon>
        <taxon>Burkholderiales</taxon>
        <taxon>Burkholderiaceae</taxon>
        <taxon>Paraburkholderia</taxon>
    </lineage>
</organism>
<gene>
    <name evidence="8" type="primary">dnaJ_3</name>
    <name evidence="8" type="ORF">LMG31841_05600</name>
</gene>
<name>A0A9N8S2U9_9BURK</name>
<dbReference type="Proteomes" id="UP000789704">
    <property type="component" value="Unassembled WGS sequence"/>
</dbReference>
<dbReference type="AlphaFoldDB" id="A0A9N8S2U9"/>
<keyword evidence="3 6" id="KW-1133">Transmembrane helix</keyword>
<sequence>MLLAPDLAFNRTVKGCPWPDRQIMHTHYDNLKVTRNAPAEVIRAAYKALGQRYHPDRNASPDAPRIMRLINEAYAVLGNPERRSAYDRELDAAPAGAANPGATYDAEVRIEPEWGMSSRDDASHTPSAAISPSASPLARFFARTFDAWWLVTLLSSLATYYLSRNSPEFVRWSNVPSSGMLFGLLCLPVAMIFDAAIYGVFGNTPGKAILGLKVTGLDGRRLTCTEYARRNLSVWVRGWGLGIPFVSLVTMFVQYRTLRREKQTWYDAESGFRMNATKTGGVRKGVFGIVFVMIACIGLILNAGRDERGRQIQANLAQSAYTWTNPATTASAKIDGIWKLSVTHAEDGQPLYTFTEASGHAAIVFAREVIPDAGMNTYVPAYVKHNAAKTPFMAPGVREKVDGHDSWSAEGHLATNADVRTRVEVRQIGFSFWRVVTVQALPYTYTNDAAATLRQQLWGTVAGQ</sequence>
<dbReference type="InterPro" id="IPR010432">
    <property type="entry name" value="RDD"/>
</dbReference>
<dbReference type="GO" id="GO:0016020">
    <property type="term" value="C:membrane"/>
    <property type="evidence" value="ECO:0007669"/>
    <property type="project" value="UniProtKB-SubCell"/>
</dbReference>
<evidence type="ECO:0000259" key="7">
    <source>
        <dbReference type="PROSITE" id="PS50076"/>
    </source>
</evidence>
<dbReference type="InterPro" id="IPR001623">
    <property type="entry name" value="DnaJ_domain"/>
</dbReference>
<feature type="transmembrane region" description="Helical" evidence="6">
    <location>
        <begin position="181"/>
        <end position="201"/>
    </location>
</feature>
<evidence type="ECO:0000313" key="9">
    <source>
        <dbReference type="Proteomes" id="UP000789704"/>
    </source>
</evidence>
<dbReference type="GO" id="GO:0005737">
    <property type="term" value="C:cytoplasm"/>
    <property type="evidence" value="ECO:0007669"/>
    <property type="project" value="TreeGrafter"/>
</dbReference>
<keyword evidence="5" id="KW-0143">Chaperone</keyword>
<dbReference type="PANTHER" id="PTHR43096">
    <property type="entry name" value="DNAJ HOMOLOG 1, MITOCHONDRIAL-RELATED"/>
    <property type="match status" value="1"/>
</dbReference>
<keyword evidence="4 6" id="KW-0472">Membrane</keyword>
<dbReference type="CDD" id="cd06257">
    <property type="entry name" value="DnaJ"/>
    <property type="match status" value="1"/>
</dbReference>
<keyword evidence="9" id="KW-1185">Reference proteome</keyword>
<evidence type="ECO:0000256" key="3">
    <source>
        <dbReference type="ARBA" id="ARBA00022989"/>
    </source>
</evidence>
<evidence type="ECO:0000256" key="6">
    <source>
        <dbReference type="SAM" id="Phobius"/>
    </source>
</evidence>
<evidence type="ECO:0000256" key="4">
    <source>
        <dbReference type="ARBA" id="ARBA00023136"/>
    </source>
</evidence>
<dbReference type="SUPFAM" id="SSF46565">
    <property type="entry name" value="Chaperone J-domain"/>
    <property type="match status" value="1"/>
</dbReference>
<evidence type="ECO:0000256" key="2">
    <source>
        <dbReference type="ARBA" id="ARBA00022692"/>
    </source>
</evidence>
<accession>A0A9N8S2U9</accession>
<feature type="transmembrane region" description="Helical" evidence="6">
    <location>
        <begin position="285"/>
        <end position="303"/>
    </location>
</feature>
<dbReference type="GO" id="GO:0051082">
    <property type="term" value="F:unfolded protein binding"/>
    <property type="evidence" value="ECO:0007669"/>
    <property type="project" value="TreeGrafter"/>
</dbReference>
<evidence type="ECO:0000313" key="8">
    <source>
        <dbReference type="EMBL" id="CAG4926597.1"/>
    </source>
</evidence>
<feature type="domain" description="J" evidence="7">
    <location>
        <begin position="26"/>
        <end position="90"/>
    </location>
</feature>
<evidence type="ECO:0000256" key="5">
    <source>
        <dbReference type="ARBA" id="ARBA00023186"/>
    </source>
</evidence>
<dbReference type="Pfam" id="PF00226">
    <property type="entry name" value="DnaJ"/>
    <property type="match status" value="1"/>
</dbReference>
<dbReference type="EMBL" id="CAJQZC010000017">
    <property type="protein sequence ID" value="CAG4926597.1"/>
    <property type="molecule type" value="Genomic_DNA"/>
</dbReference>
<reference evidence="8" key="1">
    <citation type="submission" date="2021-04" db="EMBL/GenBank/DDBJ databases">
        <authorList>
            <person name="Vanwijnsberghe S."/>
        </authorList>
    </citation>
    <scope>NUCLEOTIDE SEQUENCE</scope>
    <source>
        <strain evidence="8">LMG 31841</strain>
    </source>
</reference>
<feature type="transmembrane region" description="Helical" evidence="6">
    <location>
        <begin position="234"/>
        <end position="255"/>
    </location>
</feature>
<protein>
    <submittedName>
        <fullName evidence="8">Chaperone protein DnaJ</fullName>
    </submittedName>
</protein>
<comment type="caution">
    <text evidence="8">The sequence shown here is derived from an EMBL/GenBank/DDBJ whole genome shotgun (WGS) entry which is preliminary data.</text>
</comment>
<keyword evidence="2 6" id="KW-0812">Transmembrane</keyword>